<organism evidence="1 2">
    <name type="scientific">Stylophora pistillata</name>
    <name type="common">Smooth cauliflower coral</name>
    <dbReference type="NCBI Taxonomy" id="50429"/>
    <lineage>
        <taxon>Eukaryota</taxon>
        <taxon>Metazoa</taxon>
        <taxon>Cnidaria</taxon>
        <taxon>Anthozoa</taxon>
        <taxon>Hexacorallia</taxon>
        <taxon>Scleractinia</taxon>
        <taxon>Astrocoeniina</taxon>
        <taxon>Pocilloporidae</taxon>
        <taxon>Stylophora</taxon>
    </lineage>
</organism>
<comment type="caution">
    <text evidence="1">The sequence shown here is derived from an EMBL/GenBank/DDBJ whole genome shotgun (WGS) entry which is preliminary data.</text>
</comment>
<keyword evidence="2" id="KW-1185">Reference proteome</keyword>
<proteinExistence type="predicted"/>
<evidence type="ECO:0000313" key="2">
    <source>
        <dbReference type="Proteomes" id="UP000225706"/>
    </source>
</evidence>
<gene>
    <name evidence="1" type="ORF">AWC38_SpisGene20360</name>
</gene>
<evidence type="ECO:0008006" key="3">
    <source>
        <dbReference type="Google" id="ProtNLM"/>
    </source>
</evidence>
<dbReference type="AlphaFoldDB" id="A0A2B4RGM1"/>
<name>A0A2B4RGM1_STYPI</name>
<accession>A0A2B4RGM1</accession>
<reference evidence="2" key="1">
    <citation type="journal article" date="2017" name="bioRxiv">
        <title>Comparative analysis of the genomes of Stylophora pistillata and Acropora digitifera provides evidence for extensive differences between species of corals.</title>
        <authorList>
            <person name="Voolstra C.R."/>
            <person name="Li Y."/>
            <person name="Liew Y.J."/>
            <person name="Baumgarten S."/>
            <person name="Zoccola D."/>
            <person name="Flot J.-F."/>
            <person name="Tambutte S."/>
            <person name="Allemand D."/>
            <person name="Aranda M."/>
        </authorList>
    </citation>
    <scope>NUCLEOTIDE SEQUENCE [LARGE SCALE GENOMIC DNA]</scope>
</reference>
<protein>
    <recommendedName>
        <fullName evidence="3">RNA-directed DNA polymerase from mobile element jockey</fullName>
    </recommendedName>
</protein>
<evidence type="ECO:0000313" key="1">
    <source>
        <dbReference type="EMBL" id="PFX15415.1"/>
    </source>
</evidence>
<sequence>MASYLAEAVSSECSFKPSYVTISSYSRYNAECFREDLAFVPFHMISMIDDLDDQVDTFSSLFLDVLYNHAPINRIKIKARPHPFITDEIRQLMNTRDIWHRRAIRSNDRLHWNAYRCFRQEVKRELRFAEKAHVRTELLKSNGNTYAIWKIINNFLPRKSQNRPLITENPAALANRFNEYFTSVGSVTAQKVRDLAIERNFNIHPASSTMEPLPDQRSEAFRFHSVLDKDVERVIKGFSSNKAPGYDRVPARVLKDFLHVILPSTASIMDYFFHTGTFAGAWKISEVTPILKSGDSEDPCNNRPI</sequence>
<dbReference type="PANTHER" id="PTHR47510:SF3">
    <property type="entry name" value="ENDO_EXONUCLEASE_PHOSPHATASE DOMAIN-CONTAINING PROTEIN"/>
    <property type="match status" value="1"/>
</dbReference>
<dbReference type="OrthoDB" id="5987902at2759"/>
<dbReference type="Proteomes" id="UP000225706">
    <property type="component" value="Unassembled WGS sequence"/>
</dbReference>
<dbReference type="EMBL" id="LSMT01000651">
    <property type="protein sequence ID" value="PFX15415.1"/>
    <property type="molecule type" value="Genomic_DNA"/>
</dbReference>
<dbReference type="PANTHER" id="PTHR47510">
    <property type="entry name" value="REVERSE TRANSCRIPTASE DOMAIN-CONTAINING PROTEIN"/>
    <property type="match status" value="1"/>
</dbReference>